<keyword evidence="3 6" id="KW-0863">Zinc-finger</keyword>
<dbReference type="InterPro" id="IPR036855">
    <property type="entry name" value="Znf_CCCH_sf"/>
</dbReference>
<comment type="subcellular location">
    <subcellularLocation>
        <location evidence="1">Nucleus</location>
    </subcellularLocation>
</comment>
<dbReference type="EMBL" id="JABFUD020000005">
    <property type="protein sequence ID" value="KAI5080086.1"/>
    <property type="molecule type" value="Genomic_DNA"/>
</dbReference>
<keyword evidence="10" id="KW-1185">Reference proteome</keyword>
<evidence type="ECO:0000259" key="8">
    <source>
        <dbReference type="PROSITE" id="PS50103"/>
    </source>
</evidence>
<gene>
    <name evidence="9" type="ORF">GOP47_0005565</name>
</gene>
<evidence type="ECO:0000313" key="9">
    <source>
        <dbReference type="EMBL" id="KAI5080086.1"/>
    </source>
</evidence>
<evidence type="ECO:0000313" key="10">
    <source>
        <dbReference type="Proteomes" id="UP000886520"/>
    </source>
</evidence>
<dbReference type="InterPro" id="IPR000571">
    <property type="entry name" value="Znf_CCCH"/>
</dbReference>
<evidence type="ECO:0000256" key="6">
    <source>
        <dbReference type="PROSITE-ProRule" id="PRU00723"/>
    </source>
</evidence>
<dbReference type="AlphaFoldDB" id="A0A9D4V5B5"/>
<protein>
    <recommendedName>
        <fullName evidence="8">C3H1-type domain-containing protein</fullName>
    </recommendedName>
</protein>
<comment type="caution">
    <text evidence="9">The sequence shown here is derived from an EMBL/GenBank/DDBJ whole genome shotgun (WGS) entry which is preliminary data.</text>
</comment>
<keyword evidence="4 6" id="KW-0862">Zinc</keyword>
<sequence>MNRTPVCRDFLRGSCRFGSRCKFSHNTSQQQRQQSSNPFGFGAKNQGQQQPKGGNYYSPVASQRQDKNQSQVAVKEHRCNDPKECKQQIKEDLEHELPAFWRLTCYAHGKFLPNDIAGDVSFEELRAHAYAVGKQGMPIDSVVQNERNMFNAKKKEFGFLLNNPYSGPASSGSSGSFTNSPLQQEASKMSFATITPVFSSSPFPTSNSLAGSTGPLSGFGDVKESGGFSFGLGAPSGTANVVTASNPLSPLTPPAPGFSFGARTSDPGPSMQGSFPQNAFSSSPQLVSGFGQSSFNFNPPIGNPSPAPHNLFWEGNPFQAAKETEMSDSVVPLNQQNLGVKGTENPMTQMVAGLTSHTNYTSFSSSRPAAPFSQQNEDTKADVWLKANWDLGEVPEEEPPLYARYKIAGCGC</sequence>
<dbReference type="GO" id="GO:0005634">
    <property type="term" value="C:nucleus"/>
    <property type="evidence" value="ECO:0007669"/>
    <property type="project" value="UniProtKB-SubCell"/>
</dbReference>
<dbReference type="OrthoDB" id="250836at2759"/>
<reference evidence="9 10" key="1">
    <citation type="submission" date="2021-01" db="EMBL/GenBank/DDBJ databases">
        <title>Adiantum capillus-veneris genome.</title>
        <authorList>
            <person name="Fang Y."/>
            <person name="Liao Q."/>
        </authorList>
    </citation>
    <scope>NUCLEOTIDE SEQUENCE [LARGE SCALE GENOMIC DNA]</scope>
    <source>
        <strain evidence="9">H3</strain>
        <tissue evidence="9">Leaf</tissue>
    </source>
</reference>
<feature type="region of interest" description="Disordered" evidence="7">
    <location>
        <begin position="26"/>
        <end position="76"/>
    </location>
</feature>
<dbReference type="InterPro" id="IPR051767">
    <property type="entry name" value="Nucleoporin_NUP42"/>
</dbReference>
<dbReference type="SMART" id="SM00356">
    <property type="entry name" value="ZnF_C3H1"/>
    <property type="match status" value="1"/>
</dbReference>
<evidence type="ECO:0000256" key="7">
    <source>
        <dbReference type="SAM" id="MobiDB-lite"/>
    </source>
</evidence>
<organism evidence="9 10">
    <name type="scientific">Adiantum capillus-veneris</name>
    <name type="common">Maidenhair fern</name>
    <dbReference type="NCBI Taxonomy" id="13818"/>
    <lineage>
        <taxon>Eukaryota</taxon>
        <taxon>Viridiplantae</taxon>
        <taxon>Streptophyta</taxon>
        <taxon>Embryophyta</taxon>
        <taxon>Tracheophyta</taxon>
        <taxon>Polypodiopsida</taxon>
        <taxon>Polypodiidae</taxon>
        <taxon>Polypodiales</taxon>
        <taxon>Pteridineae</taxon>
        <taxon>Pteridaceae</taxon>
        <taxon>Vittarioideae</taxon>
        <taxon>Adiantum</taxon>
    </lineage>
</organism>
<dbReference type="PROSITE" id="PS50103">
    <property type="entry name" value="ZF_C3H1"/>
    <property type="match status" value="1"/>
</dbReference>
<dbReference type="GO" id="GO:0008270">
    <property type="term" value="F:zinc ion binding"/>
    <property type="evidence" value="ECO:0007669"/>
    <property type="project" value="UniProtKB-KW"/>
</dbReference>
<dbReference type="Gene3D" id="3.30.1370.210">
    <property type="match status" value="1"/>
</dbReference>
<evidence type="ECO:0000256" key="4">
    <source>
        <dbReference type="ARBA" id="ARBA00022833"/>
    </source>
</evidence>
<evidence type="ECO:0000256" key="2">
    <source>
        <dbReference type="ARBA" id="ARBA00022723"/>
    </source>
</evidence>
<keyword evidence="5" id="KW-0539">Nucleus</keyword>
<feature type="zinc finger region" description="C3H1-type" evidence="6">
    <location>
        <begin position="1"/>
        <end position="28"/>
    </location>
</feature>
<dbReference type="Pfam" id="PF00642">
    <property type="entry name" value="zf-CCCH"/>
    <property type="match status" value="1"/>
</dbReference>
<name>A0A9D4V5B5_ADICA</name>
<feature type="compositionally biased region" description="Polar residues" evidence="7">
    <location>
        <begin position="271"/>
        <end position="283"/>
    </location>
</feature>
<dbReference type="Proteomes" id="UP000886520">
    <property type="component" value="Chromosome 5"/>
</dbReference>
<evidence type="ECO:0000256" key="3">
    <source>
        <dbReference type="ARBA" id="ARBA00022771"/>
    </source>
</evidence>
<feature type="domain" description="C3H1-type" evidence="8">
    <location>
        <begin position="1"/>
        <end position="28"/>
    </location>
</feature>
<evidence type="ECO:0000256" key="5">
    <source>
        <dbReference type="ARBA" id="ARBA00023242"/>
    </source>
</evidence>
<feature type="compositionally biased region" description="Low complexity" evidence="7">
    <location>
        <begin position="28"/>
        <end position="55"/>
    </location>
</feature>
<feature type="region of interest" description="Disordered" evidence="7">
    <location>
        <begin position="263"/>
        <end position="283"/>
    </location>
</feature>
<dbReference type="PANTHER" id="PTHR46527:SF1">
    <property type="entry name" value="NUCLEOPORIN NUP42"/>
    <property type="match status" value="1"/>
</dbReference>
<proteinExistence type="predicted"/>
<evidence type="ECO:0000256" key="1">
    <source>
        <dbReference type="ARBA" id="ARBA00004123"/>
    </source>
</evidence>
<dbReference type="PANTHER" id="PTHR46527">
    <property type="entry name" value="NUCLEOPORIN-LIKE PROTEIN 2"/>
    <property type="match status" value="1"/>
</dbReference>
<dbReference type="SUPFAM" id="SSF90229">
    <property type="entry name" value="CCCH zinc finger"/>
    <property type="match status" value="1"/>
</dbReference>
<feature type="compositionally biased region" description="Polar residues" evidence="7">
    <location>
        <begin position="60"/>
        <end position="72"/>
    </location>
</feature>
<keyword evidence="2 6" id="KW-0479">Metal-binding</keyword>
<accession>A0A9D4V5B5</accession>